<comment type="caution">
    <text evidence="2">The sequence shown here is derived from an EMBL/GenBank/DDBJ whole genome shotgun (WGS) entry which is preliminary data.</text>
</comment>
<keyword evidence="3" id="KW-1185">Reference proteome</keyword>
<reference evidence="2" key="1">
    <citation type="submission" date="2013-11" db="EMBL/GenBank/DDBJ databases">
        <title>Genome sequence of the fusiform rust pathogen reveals effectors for host alternation and coevolution with pine.</title>
        <authorList>
            <consortium name="DOE Joint Genome Institute"/>
            <person name="Smith K."/>
            <person name="Pendleton A."/>
            <person name="Kubisiak T."/>
            <person name="Anderson C."/>
            <person name="Salamov A."/>
            <person name="Aerts A."/>
            <person name="Riley R."/>
            <person name="Clum A."/>
            <person name="Lindquist E."/>
            <person name="Ence D."/>
            <person name="Campbell M."/>
            <person name="Kronenberg Z."/>
            <person name="Feau N."/>
            <person name="Dhillon B."/>
            <person name="Hamelin R."/>
            <person name="Burleigh J."/>
            <person name="Smith J."/>
            <person name="Yandell M."/>
            <person name="Nelson C."/>
            <person name="Grigoriev I."/>
            <person name="Davis J."/>
        </authorList>
    </citation>
    <scope>NUCLEOTIDE SEQUENCE</scope>
    <source>
        <strain evidence="2">G11</strain>
    </source>
</reference>
<evidence type="ECO:0000313" key="3">
    <source>
        <dbReference type="Proteomes" id="UP000886653"/>
    </source>
</evidence>
<accession>A0A9P6NBT7</accession>
<feature type="compositionally biased region" description="Polar residues" evidence="1">
    <location>
        <begin position="1"/>
        <end position="13"/>
    </location>
</feature>
<dbReference type="Proteomes" id="UP000886653">
    <property type="component" value="Unassembled WGS sequence"/>
</dbReference>
<name>A0A9P6NBT7_9BASI</name>
<dbReference type="EMBL" id="MU167388">
    <property type="protein sequence ID" value="KAG0141392.1"/>
    <property type="molecule type" value="Genomic_DNA"/>
</dbReference>
<dbReference type="AlphaFoldDB" id="A0A9P6NBT7"/>
<evidence type="ECO:0000313" key="2">
    <source>
        <dbReference type="EMBL" id="KAG0141392.1"/>
    </source>
</evidence>
<evidence type="ECO:0000256" key="1">
    <source>
        <dbReference type="SAM" id="MobiDB-lite"/>
    </source>
</evidence>
<gene>
    <name evidence="2" type="ORF">CROQUDRAFT_663911</name>
</gene>
<protein>
    <submittedName>
        <fullName evidence="2">Uncharacterized protein</fullName>
    </submittedName>
</protein>
<feature type="compositionally biased region" description="Pro residues" evidence="1">
    <location>
        <begin position="16"/>
        <end position="26"/>
    </location>
</feature>
<proteinExistence type="predicted"/>
<sequence>MHNPPNSKTNTQSPRMPDPTHPPDPPGHAAKRPIPSDRNADNPNIIDIEFNGTLSNLIPQANSLSPEDRILATWRKCGQSRPPDGRVLIDSTVYDMMEVFLESIRDTKIPQLQSQNSSTPLPTILMTLSQTMTHPLPAKLNKT</sequence>
<organism evidence="2 3">
    <name type="scientific">Cronartium quercuum f. sp. fusiforme G11</name>
    <dbReference type="NCBI Taxonomy" id="708437"/>
    <lineage>
        <taxon>Eukaryota</taxon>
        <taxon>Fungi</taxon>
        <taxon>Dikarya</taxon>
        <taxon>Basidiomycota</taxon>
        <taxon>Pucciniomycotina</taxon>
        <taxon>Pucciniomycetes</taxon>
        <taxon>Pucciniales</taxon>
        <taxon>Coleosporiaceae</taxon>
        <taxon>Cronartium</taxon>
    </lineage>
</organism>
<feature type="region of interest" description="Disordered" evidence="1">
    <location>
        <begin position="1"/>
        <end position="46"/>
    </location>
</feature>